<organism evidence="2 3">
    <name type="scientific">Sphaerobolus stellatus (strain SS14)</name>
    <dbReference type="NCBI Taxonomy" id="990650"/>
    <lineage>
        <taxon>Eukaryota</taxon>
        <taxon>Fungi</taxon>
        <taxon>Dikarya</taxon>
        <taxon>Basidiomycota</taxon>
        <taxon>Agaricomycotina</taxon>
        <taxon>Agaricomycetes</taxon>
        <taxon>Phallomycetidae</taxon>
        <taxon>Geastrales</taxon>
        <taxon>Sphaerobolaceae</taxon>
        <taxon>Sphaerobolus</taxon>
    </lineage>
</organism>
<name>A0A0C9VA88_SPHS4</name>
<dbReference type="EMBL" id="KN837200">
    <property type="protein sequence ID" value="KIJ34375.1"/>
    <property type="molecule type" value="Genomic_DNA"/>
</dbReference>
<keyword evidence="3" id="KW-1185">Reference proteome</keyword>
<dbReference type="GO" id="GO:0015074">
    <property type="term" value="P:DNA integration"/>
    <property type="evidence" value="ECO:0007669"/>
    <property type="project" value="InterPro"/>
</dbReference>
<evidence type="ECO:0000313" key="2">
    <source>
        <dbReference type="EMBL" id="KIJ34375.1"/>
    </source>
</evidence>
<keyword evidence="1" id="KW-0233">DNA recombination</keyword>
<evidence type="ECO:0008006" key="4">
    <source>
        <dbReference type="Google" id="ProtNLM"/>
    </source>
</evidence>
<dbReference type="InterPro" id="IPR013762">
    <property type="entry name" value="Integrase-like_cat_sf"/>
</dbReference>
<evidence type="ECO:0000313" key="3">
    <source>
        <dbReference type="Proteomes" id="UP000054279"/>
    </source>
</evidence>
<reference evidence="2 3" key="1">
    <citation type="submission" date="2014-06" db="EMBL/GenBank/DDBJ databases">
        <title>Evolutionary Origins and Diversification of the Mycorrhizal Mutualists.</title>
        <authorList>
            <consortium name="DOE Joint Genome Institute"/>
            <consortium name="Mycorrhizal Genomics Consortium"/>
            <person name="Kohler A."/>
            <person name="Kuo A."/>
            <person name="Nagy L.G."/>
            <person name="Floudas D."/>
            <person name="Copeland A."/>
            <person name="Barry K.W."/>
            <person name="Cichocki N."/>
            <person name="Veneault-Fourrey C."/>
            <person name="LaButti K."/>
            <person name="Lindquist E.A."/>
            <person name="Lipzen A."/>
            <person name="Lundell T."/>
            <person name="Morin E."/>
            <person name="Murat C."/>
            <person name="Riley R."/>
            <person name="Ohm R."/>
            <person name="Sun H."/>
            <person name="Tunlid A."/>
            <person name="Henrissat B."/>
            <person name="Grigoriev I.V."/>
            <person name="Hibbett D.S."/>
            <person name="Martin F."/>
        </authorList>
    </citation>
    <scope>NUCLEOTIDE SEQUENCE [LARGE SCALE GENOMIC DNA]</scope>
    <source>
        <strain evidence="2 3">SS14</strain>
    </source>
</reference>
<accession>A0A0C9VA88</accession>
<dbReference type="AlphaFoldDB" id="A0A0C9VA88"/>
<sequence length="214" mass="24246">MAAVLTGATRLAPASSKRALREPWTVDMLVRICRVLDPESHFDIAWYAALTTIFWAMAHSVEFLVQGINDFKEDKHITREGVSIETNEDSQVMVFALPWTKVSPRGERVFWDRQEGLADPELEGIDQSSIHQRMEIVAAEEGLPRVHGHGLRIGSVLEYLLRGLSFEQVKSMGRWSSNSFALYLRKHAVVLAPYIQKVPIRQQVALPPVRNTSR</sequence>
<proteinExistence type="predicted"/>
<gene>
    <name evidence="2" type="ORF">M422DRAFT_263512</name>
</gene>
<dbReference type="HOGENOM" id="CLU_003292_1_1_1"/>
<evidence type="ECO:0000256" key="1">
    <source>
        <dbReference type="ARBA" id="ARBA00023172"/>
    </source>
</evidence>
<dbReference type="Proteomes" id="UP000054279">
    <property type="component" value="Unassembled WGS sequence"/>
</dbReference>
<protein>
    <recommendedName>
        <fullName evidence="4">Tyr recombinase domain-containing protein</fullName>
    </recommendedName>
</protein>
<dbReference type="SUPFAM" id="SSF56349">
    <property type="entry name" value="DNA breaking-rejoining enzymes"/>
    <property type="match status" value="1"/>
</dbReference>
<dbReference type="OrthoDB" id="2678913at2759"/>
<dbReference type="GO" id="GO:0003677">
    <property type="term" value="F:DNA binding"/>
    <property type="evidence" value="ECO:0007669"/>
    <property type="project" value="InterPro"/>
</dbReference>
<dbReference type="InterPro" id="IPR011010">
    <property type="entry name" value="DNA_brk_join_enz"/>
</dbReference>
<dbReference type="Gene3D" id="1.10.443.10">
    <property type="entry name" value="Intergrase catalytic core"/>
    <property type="match status" value="1"/>
</dbReference>
<dbReference type="GO" id="GO:0006310">
    <property type="term" value="P:DNA recombination"/>
    <property type="evidence" value="ECO:0007669"/>
    <property type="project" value="UniProtKB-KW"/>
</dbReference>